<dbReference type="PANTHER" id="PTHR11439">
    <property type="entry name" value="GAG-POL-RELATED RETROTRANSPOSON"/>
    <property type="match status" value="1"/>
</dbReference>
<sequence length="291" mass="33000">MKDLRALKYFLGIEVTRRTDGIFLNQKKYALDILQETGLLNYQPEKFPMEQQHSLGRVNSPLLAEPARYRRLVGRLIYLLATRPDLTYSVHILSQFMQLPTHAHWDAALRVVRYLQGSPGQGILLSSDNDLQLTGWCDADWAGCPVNRRSLTGWFVSLGNSPLSWRSKKQNVVSMSSAEAEYHSMSLTLRELKWLKGLLEDLGVQQAQPIDLHCDSQAAIHIAANPVFHERTKHVELDFHNVRDAAKARLIRLHFVRSASQLADVFTKALGRRDFEGLIGKLGLHDPQSPT</sequence>
<reference evidence="1" key="1">
    <citation type="journal article" date="2014" name="Nat. Commun.">
        <title>The emerging biofuel crop Camelina sativa retains a highly undifferentiated hexaploid genome structure.</title>
        <authorList>
            <person name="Kagale S."/>
            <person name="Koh C."/>
            <person name="Nixon J."/>
            <person name="Bollina V."/>
            <person name="Clarke W.E."/>
            <person name="Tuteja R."/>
            <person name="Spillane C."/>
            <person name="Robinson S.J."/>
            <person name="Links M.G."/>
            <person name="Clarke C."/>
            <person name="Higgins E.E."/>
            <person name="Huebert T."/>
            <person name="Sharpe A.G."/>
            <person name="Parkin I.A."/>
        </authorList>
    </citation>
    <scope>NUCLEOTIDE SEQUENCE [LARGE SCALE GENOMIC DNA]</scope>
    <source>
        <strain evidence="1">cv. DH55</strain>
    </source>
</reference>
<protein>
    <submittedName>
        <fullName evidence="2">Uncharacterized protein LOC109133316</fullName>
    </submittedName>
</protein>
<proteinExistence type="predicted"/>
<evidence type="ECO:0000313" key="1">
    <source>
        <dbReference type="Proteomes" id="UP000694864"/>
    </source>
</evidence>
<dbReference type="RefSeq" id="XP_019101870.1">
    <property type="nucleotide sequence ID" value="XM_019246325.1"/>
</dbReference>
<dbReference type="GeneID" id="109133316"/>
<keyword evidence="1" id="KW-1185">Reference proteome</keyword>
<dbReference type="SUPFAM" id="SSF56672">
    <property type="entry name" value="DNA/RNA polymerases"/>
    <property type="match status" value="1"/>
</dbReference>
<organism evidence="1 2">
    <name type="scientific">Camelina sativa</name>
    <name type="common">False flax</name>
    <name type="synonym">Myagrum sativum</name>
    <dbReference type="NCBI Taxonomy" id="90675"/>
    <lineage>
        <taxon>Eukaryota</taxon>
        <taxon>Viridiplantae</taxon>
        <taxon>Streptophyta</taxon>
        <taxon>Embryophyta</taxon>
        <taxon>Tracheophyta</taxon>
        <taxon>Spermatophyta</taxon>
        <taxon>Magnoliopsida</taxon>
        <taxon>eudicotyledons</taxon>
        <taxon>Gunneridae</taxon>
        <taxon>Pentapetalae</taxon>
        <taxon>rosids</taxon>
        <taxon>malvids</taxon>
        <taxon>Brassicales</taxon>
        <taxon>Brassicaceae</taxon>
        <taxon>Camelineae</taxon>
        <taxon>Camelina</taxon>
    </lineage>
</organism>
<dbReference type="Proteomes" id="UP000694864">
    <property type="component" value="Chromosome 6"/>
</dbReference>
<accession>A0ABM1RS82</accession>
<reference evidence="2" key="2">
    <citation type="submission" date="2025-08" db="UniProtKB">
        <authorList>
            <consortium name="RefSeq"/>
        </authorList>
    </citation>
    <scope>IDENTIFICATION</scope>
    <source>
        <tissue evidence="2">Leaf</tissue>
    </source>
</reference>
<evidence type="ECO:0000313" key="2">
    <source>
        <dbReference type="RefSeq" id="XP_019101870.1"/>
    </source>
</evidence>
<dbReference type="PANTHER" id="PTHR11439:SF470">
    <property type="entry name" value="CYSTEINE-RICH RLK (RECEPTOR-LIKE PROTEIN KINASE) 8"/>
    <property type="match status" value="1"/>
</dbReference>
<dbReference type="CDD" id="cd09272">
    <property type="entry name" value="RNase_HI_RT_Ty1"/>
    <property type="match status" value="1"/>
</dbReference>
<dbReference type="InterPro" id="IPR043502">
    <property type="entry name" value="DNA/RNA_pol_sf"/>
</dbReference>
<gene>
    <name evidence="2" type="primary">LOC109133316</name>
</gene>
<name>A0ABM1RS82_CAMSA</name>